<evidence type="ECO:0000313" key="7">
    <source>
        <dbReference type="EMBL" id="WPB02226.1"/>
    </source>
</evidence>
<dbReference type="Proteomes" id="UP001302367">
    <property type="component" value="Chromosome 4"/>
</dbReference>
<dbReference type="GO" id="GO:0006285">
    <property type="term" value="P:base-excision repair, AP site formation"/>
    <property type="evidence" value="ECO:0007669"/>
    <property type="project" value="TreeGrafter"/>
</dbReference>
<dbReference type="GO" id="GO:0008725">
    <property type="term" value="F:DNA-3-methyladenine glycosylase activity"/>
    <property type="evidence" value="ECO:0007669"/>
    <property type="project" value="TreeGrafter"/>
</dbReference>
<dbReference type="InterPro" id="IPR051912">
    <property type="entry name" value="Alkylbase_DNA_Glycosylase/TA"/>
</dbReference>
<evidence type="ECO:0000256" key="4">
    <source>
        <dbReference type="SAM" id="MobiDB-lite"/>
    </source>
</evidence>
<dbReference type="Gene3D" id="1.10.1670.40">
    <property type="match status" value="1"/>
</dbReference>
<evidence type="ECO:0000313" key="6">
    <source>
        <dbReference type="EMBL" id="PIA92713.1"/>
    </source>
</evidence>
<name>A0A2G5HKI1_CERBT</name>
<organism evidence="6 8">
    <name type="scientific">Cercospora beticola</name>
    <name type="common">Sugarbeet leaf spot fungus</name>
    <dbReference type="NCBI Taxonomy" id="122368"/>
    <lineage>
        <taxon>Eukaryota</taxon>
        <taxon>Fungi</taxon>
        <taxon>Dikarya</taxon>
        <taxon>Ascomycota</taxon>
        <taxon>Pezizomycotina</taxon>
        <taxon>Dothideomycetes</taxon>
        <taxon>Dothideomycetidae</taxon>
        <taxon>Mycosphaerellales</taxon>
        <taxon>Mycosphaerellaceae</taxon>
        <taxon>Cercospora</taxon>
    </lineage>
</organism>
<dbReference type="GO" id="GO:0005634">
    <property type="term" value="C:nucleus"/>
    <property type="evidence" value="ECO:0007669"/>
    <property type="project" value="TreeGrafter"/>
</dbReference>
<comment type="similarity">
    <text evidence="1">Belongs to the alkylbase DNA glycosidase AlkA family.</text>
</comment>
<evidence type="ECO:0000313" key="8">
    <source>
        <dbReference type="Proteomes" id="UP000230605"/>
    </source>
</evidence>
<dbReference type="Pfam" id="PF00730">
    <property type="entry name" value="HhH-GPD"/>
    <property type="match status" value="1"/>
</dbReference>
<evidence type="ECO:0000259" key="5">
    <source>
        <dbReference type="SMART" id="SM00478"/>
    </source>
</evidence>
<dbReference type="InterPro" id="IPR003265">
    <property type="entry name" value="HhH-GPD_domain"/>
</dbReference>
<dbReference type="GO" id="GO:0006307">
    <property type="term" value="P:DNA alkylation repair"/>
    <property type="evidence" value="ECO:0007669"/>
    <property type="project" value="TreeGrafter"/>
</dbReference>
<reference evidence="6 8" key="1">
    <citation type="submission" date="2015-10" db="EMBL/GenBank/DDBJ databases">
        <title>The cercosporin biosynthetic gene cluster was horizontally transferred to several fungal lineages and shown to be expanded in Cercospora beticola based on microsynteny with recipient genomes.</title>
        <authorList>
            <person name="De Jonge R."/>
            <person name="Ebert M.K."/>
            <person name="Suttle J.C."/>
            <person name="Jurick Ii W.M."/>
            <person name="Secor G.A."/>
            <person name="Thomma B.P."/>
            <person name="Van De Peer Y."/>
            <person name="Bolton M.D."/>
        </authorList>
    </citation>
    <scope>NUCLEOTIDE SEQUENCE [LARGE SCALE GENOMIC DNA]</scope>
    <source>
        <strain evidence="6 8">09-40</strain>
    </source>
</reference>
<evidence type="ECO:0000256" key="3">
    <source>
        <dbReference type="ARBA" id="ARBA00023204"/>
    </source>
</evidence>
<dbReference type="PANTHER" id="PTHR43003">
    <property type="entry name" value="DNA-3-METHYLADENINE GLYCOSYLASE"/>
    <property type="match status" value="1"/>
</dbReference>
<keyword evidence="2" id="KW-0227">DNA damage</keyword>
<reference evidence="7 9" key="2">
    <citation type="submission" date="2023-09" db="EMBL/GenBank/DDBJ databases">
        <title>Complete-Gapless Cercospora beticola genome.</title>
        <authorList>
            <person name="Wyatt N.A."/>
            <person name="Spanner R.E."/>
            <person name="Bolton M.D."/>
        </authorList>
    </citation>
    <scope>NUCLEOTIDE SEQUENCE [LARGE SCALE GENOMIC DNA]</scope>
    <source>
        <strain evidence="7">Cb09-40</strain>
    </source>
</reference>
<dbReference type="GO" id="GO:0043916">
    <property type="term" value="F:DNA-7-methylguanine glycosylase activity"/>
    <property type="evidence" value="ECO:0007669"/>
    <property type="project" value="TreeGrafter"/>
</dbReference>
<sequence length="402" mass="43606">MSLRRSTRVSSKVIPNEVPNGKHDPSPASMAVKRGRKRKSTEEQVESAIQAIANTTKTAKDVKSMLPPPATPKSKRRKVAQDADVKPPPFTPTPSAIGLMTSNSTQGQNYSTGDIDDPAPPATRPIQKHHTNATLVTPGGTQLQPAYSNFEEASPSKPGPPNPTSKTLLDTACAHLIKIDSTLTKKLKPVIEQHHCHVFSPSGLAEKIDPFRSLSSGIMAQQVSGAAASSIKNKFIALFPPESCPNGFPPPALVAATDIATLRTAGLSQRKAEYIQGLAQKFDSGEITTQQLMTGSDEEVMKTLVAVRGLGAWSVEMFMCFGLKRLDVFSTGDLGVQRGMAAYIGKDVGKLKAKGGGKWKYMSEKDMLELAEHFRPYRSLFMWYMWRIENVSTAAIEDNAEE</sequence>
<dbReference type="InterPro" id="IPR011257">
    <property type="entry name" value="DNA_glycosylase"/>
</dbReference>
<dbReference type="PANTHER" id="PTHR43003:SF5">
    <property type="entry name" value="DNA-3-METHYLADENINE GLYCOSYLASE"/>
    <property type="match status" value="1"/>
</dbReference>
<keyword evidence="9" id="KW-1185">Reference proteome</keyword>
<proteinExistence type="inferred from homology"/>
<feature type="region of interest" description="Disordered" evidence="4">
    <location>
        <begin position="1"/>
        <end position="166"/>
    </location>
</feature>
<feature type="compositionally biased region" description="Polar residues" evidence="4">
    <location>
        <begin position="100"/>
        <end position="112"/>
    </location>
</feature>
<dbReference type="SUPFAM" id="SSF48150">
    <property type="entry name" value="DNA-glycosylase"/>
    <property type="match status" value="1"/>
</dbReference>
<protein>
    <submittedName>
        <fullName evidence="6">Putative DNA-3-methyladenine glycosylase</fullName>
    </submittedName>
</protein>
<evidence type="ECO:0000256" key="1">
    <source>
        <dbReference type="ARBA" id="ARBA00010817"/>
    </source>
</evidence>
<keyword evidence="3" id="KW-0234">DNA repair</keyword>
<dbReference type="SMART" id="SM00478">
    <property type="entry name" value="ENDO3c"/>
    <property type="match status" value="1"/>
</dbReference>
<dbReference type="CDD" id="cd00056">
    <property type="entry name" value="ENDO3c"/>
    <property type="match status" value="1"/>
</dbReference>
<dbReference type="GO" id="GO:0032993">
    <property type="term" value="C:protein-DNA complex"/>
    <property type="evidence" value="ECO:0007669"/>
    <property type="project" value="TreeGrafter"/>
</dbReference>
<dbReference type="EMBL" id="CP134187">
    <property type="protein sequence ID" value="WPB02226.1"/>
    <property type="molecule type" value="Genomic_DNA"/>
</dbReference>
<evidence type="ECO:0000313" key="9">
    <source>
        <dbReference type="Proteomes" id="UP001302367"/>
    </source>
</evidence>
<dbReference type="GO" id="GO:0032131">
    <property type="term" value="F:alkylated DNA binding"/>
    <property type="evidence" value="ECO:0007669"/>
    <property type="project" value="TreeGrafter"/>
</dbReference>
<dbReference type="FunFam" id="1.10.340.30:FF:000004">
    <property type="entry name" value="DNA-3-methyladenine glycosylase II"/>
    <property type="match status" value="1"/>
</dbReference>
<dbReference type="Proteomes" id="UP000230605">
    <property type="component" value="Chromosome 4"/>
</dbReference>
<dbReference type="AlphaFoldDB" id="A0A2G5HKI1"/>
<evidence type="ECO:0000256" key="2">
    <source>
        <dbReference type="ARBA" id="ARBA00022763"/>
    </source>
</evidence>
<dbReference type="Gene3D" id="1.10.340.30">
    <property type="entry name" value="Hypothetical protein, domain 2"/>
    <property type="match status" value="1"/>
</dbReference>
<dbReference type="OrthoDB" id="415889at2759"/>
<accession>A0A2G5HKI1</accession>
<feature type="domain" description="HhH-GPD" evidence="5">
    <location>
        <begin position="219"/>
        <end position="390"/>
    </location>
</feature>
<feature type="compositionally biased region" description="Polar residues" evidence="4">
    <location>
        <begin position="132"/>
        <end position="147"/>
    </location>
</feature>
<gene>
    <name evidence="6" type="ORF">CB0940_04939</name>
    <name evidence="7" type="ORF">RHO25_006860</name>
</gene>
<dbReference type="EMBL" id="LKMD01000105">
    <property type="protein sequence ID" value="PIA92713.1"/>
    <property type="molecule type" value="Genomic_DNA"/>
</dbReference>